<proteinExistence type="predicted"/>
<name>A0A3M7PWP1_BRAPC</name>
<organism evidence="1 2">
    <name type="scientific">Brachionus plicatilis</name>
    <name type="common">Marine rotifer</name>
    <name type="synonym">Brachionus muelleri</name>
    <dbReference type="NCBI Taxonomy" id="10195"/>
    <lineage>
        <taxon>Eukaryota</taxon>
        <taxon>Metazoa</taxon>
        <taxon>Spiralia</taxon>
        <taxon>Gnathifera</taxon>
        <taxon>Rotifera</taxon>
        <taxon>Eurotatoria</taxon>
        <taxon>Monogononta</taxon>
        <taxon>Pseudotrocha</taxon>
        <taxon>Ploima</taxon>
        <taxon>Brachionidae</taxon>
        <taxon>Brachionus</taxon>
    </lineage>
</organism>
<dbReference type="GO" id="GO:0060294">
    <property type="term" value="P:cilium movement involved in cell motility"/>
    <property type="evidence" value="ECO:0007669"/>
    <property type="project" value="InterPro"/>
</dbReference>
<sequence>MDSPIYRLLARAEQEKNVEFVREAYYQLDPEISSKNEKSTKDIENFSQNLFVECAEKALNFNEHQIANRCIQIYFSLPMISNQFLARAYLCQFQLLAPKSTFEASNLDKSTPFLHKAIDFSIQNKRYNFLIYNSSLIFWKYARSFIKTNFTRLLCPSLKIITQALQLIDDPDHEWRAFLEKTLIEAYLDSEQISEASSLASDLLNFVQKHLPDHFEEYFEFIINKNLIDDEELKALTVGRWELDIIYRIERLKKPSKLRNQMNILLIEYDVIIKNIKSGTKVSKLEFSHKFKSKPQLNPHFICADKNHATYEVNIFDSDSLFKYFIFILFDQFDNECNRMTQSCPDISLSQLKKSFIDDLERFFSFLSFRSHFLFEKYRENLVLNADKAPFLNQVYCIENLDRY</sequence>
<dbReference type="GO" id="GO:0035082">
    <property type="term" value="P:axoneme assembly"/>
    <property type="evidence" value="ECO:0007669"/>
    <property type="project" value="InterPro"/>
</dbReference>
<dbReference type="InterPro" id="IPR057466">
    <property type="entry name" value="CFAP46_TPR"/>
</dbReference>
<evidence type="ECO:0000313" key="2">
    <source>
        <dbReference type="Proteomes" id="UP000276133"/>
    </source>
</evidence>
<dbReference type="InterPro" id="IPR039586">
    <property type="entry name" value="CFAP46"/>
</dbReference>
<dbReference type="Proteomes" id="UP000276133">
    <property type="component" value="Unassembled WGS sequence"/>
</dbReference>
<dbReference type="OrthoDB" id="68437at2759"/>
<reference evidence="1 2" key="1">
    <citation type="journal article" date="2018" name="Sci. Rep.">
        <title>Genomic signatures of local adaptation to the degree of environmental predictability in rotifers.</title>
        <authorList>
            <person name="Franch-Gras L."/>
            <person name="Hahn C."/>
            <person name="Garcia-Roger E.M."/>
            <person name="Carmona M.J."/>
            <person name="Serra M."/>
            <person name="Gomez A."/>
        </authorList>
    </citation>
    <scope>NUCLEOTIDE SEQUENCE [LARGE SCALE GENOMIC DNA]</scope>
    <source>
        <strain evidence="1">HYR1</strain>
    </source>
</reference>
<comment type="caution">
    <text evidence="1">The sequence shown here is derived from an EMBL/GenBank/DDBJ whole genome shotgun (WGS) entry which is preliminary data.</text>
</comment>
<keyword evidence="2" id="KW-1185">Reference proteome</keyword>
<dbReference type="PANTHER" id="PTHR15977:SF15">
    <property type="entry name" value="CILIA- AND FLAGELLA-ASSOCIATED PROTEIN 46"/>
    <property type="match status" value="1"/>
</dbReference>
<evidence type="ECO:0000313" key="1">
    <source>
        <dbReference type="EMBL" id="RNA03098.1"/>
    </source>
</evidence>
<dbReference type="PANTHER" id="PTHR15977">
    <property type="entry name" value="CILIA- AND FLAGELLA-ASSOCIATED PROTEIN 46"/>
    <property type="match status" value="1"/>
</dbReference>
<dbReference type="AlphaFoldDB" id="A0A3M7PWP1"/>
<dbReference type="EMBL" id="REGN01008631">
    <property type="protein sequence ID" value="RNA03098.1"/>
    <property type="molecule type" value="Genomic_DNA"/>
</dbReference>
<gene>
    <name evidence="1" type="ORF">BpHYR1_002905</name>
</gene>
<keyword evidence="1" id="KW-0966">Cell projection</keyword>
<dbReference type="STRING" id="10195.A0A3M7PWP1"/>
<accession>A0A3M7PWP1</accession>
<dbReference type="Pfam" id="PF25439">
    <property type="entry name" value="TPR_CFAP46_N"/>
    <property type="match status" value="1"/>
</dbReference>
<keyword evidence="1" id="KW-0282">Flagellum</keyword>
<keyword evidence="1" id="KW-0969">Cilium</keyword>
<protein>
    <submittedName>
        <fullName evidence="1">Cilia-and flagella-associated 46-like</fullName>
    </submittedName>
</protein>